<sequence length="79" mass="8367">MTALILSALTNPTLLAIMGGLLAVLVAFFKGNSRGAAKERAKREAEEAKARDVLDDVQSDVGAMSADQVRAELAKRARP</sequence>
<keyword evidence="1" id="KW-0472">Membrane</keyword>
<accession>A0ABR6C6D1</accession>
<dbReference type="EMBL" id="JACJHZ010000010">
    <property type="protein sequence ID" value="MBA9020567.1"/>
    <property type="molecule type" value="Genomic_DNA"/>
</dbReference>
<dbReference type="Proteomes" id="UP000587524">
    <property type="component" value="Unassembled WGS sequence"/>
</dbReference>
<dbReference type="RefSeq" id="WP_182574205.1">
    <property type="nucleotide sequence ID" value="NZ_JACJHY010000010.1"/>
</dbReference>
<gene>
    <name evidence="2" type="ORF">HNQ97_002569</name>
</gene>
<keyword evidence="1" id="KW-0812">Transmembrane</keyword>
<name>A0ABR6C6D1_9HYPH</name>
<keyword evidence="3" id="KW-1185">Reference proteome</keyword>
<keyword evidence="1" id="KW-1133">Transmembrane helix</keyword>
<reference evidence="2 3" key="1">
    <citation type="submission" date="2020-08" db="EMBL/GenBank/DDBJ databases">
        <title>Genomic Encyclopedia of Type Strains, Phase IV (KMG-IV): sequencing the most valuable type-strain genomes for metagenomic binning, comparative biology and taxonomic classification.</title>
        <authorList>
            <person name="Goeker M."/>
        </authorList>
    </citation>
    <scope>NUCLEOTIDE SEQUENCE [LARGE SCALE GENOMIC DNA]</scope>
    <source>
        <strain evidence="2 3">DSM 17455</strain>
    </source>
</reference>
<proteinExistence type="predicted"/>
<evidence type="ECO:0000313" key="3">
    <source>
        <dbReference type="Proteomes" id="UP000587524"/>
    </source>
</evidence>
<protein>
    <submittedName>
        <fullName evidence="2">Type II secretory pathway pseudopilin PulG</fullName>
    </submittedName>
</protein>
<comment type="caution">
    <text evidence="2">The sequence shown here is derived from an EMBL/GenBank/DDBJ whole genome shotgun (WGS) entry which is preliminary data.</text>
</comment>
<evidence type="ECO:0000313" key="2">
    <source>
        <dbReference type="EMBL" id="MBA9020567.1"/>
    </source>
</evidence>
<organism evidence="2 3">
    <name type="scientific">Aminobacter ciceronei</name>
    <dbReference type="NCBI Taxonomy" id="150723"/>
    <lineage>
        <taxon>Bacteria</taxon>
        <taxon>Pseudomonadati</taxon>
        <taxon>Pseudomonadota</taxon>
        <taxon>Alphaproteobacteria</taxon>
        <taxon>Hyphomicrobiales</taxon>
        <taxon>Phyllobacteriaceae</taxon>
        <taxon>Aminobacter</taxon>
    </lineage>
</organism>
<feature type="transmembrane region" description="Helical" evidence="1">
    <location>
        <begin position="12"/>
        <end position="29"/>
    </location>
</feature>
<evidence type="ECO:0000256" key="1">
    <source>
        <dbReference type="SAM" id="Phobius"/>
    </source>
</evidence>